<sequence>MFATLKATEALTLLTISAFVVPSTAFIITGQLQCDGGFEAKPRILLGFETLYLDLDARGYFILDLPENQTISLSVFHHHCYYEPIMVKTYPADSARYIFLSGISKYQKCWWRTKSMMVFFLLNFLAICTFWFMAKYRKNVVVVRSDDVEVGRQKKDWV</sequence>
<proteinExistence type="predicted"/>
<dbReference type="HOGENOM" id="CLU_1671130_0_0_1"/>
<accession>N6U7Q3</accession>
<dbReference type="AlphaFoldDB" id="N6U7Q3"/>
<feature type="transmembrane region" description="Helical" evidence="1">
    <location>
        <begin position="116"/>
        <end position="134"/>
    </location>
</feature>
<keyword evidence="1" id="KW-1133">Transmembrane helix</keyword>
<dbReference type="EMBL" id="KB740969">
    <property type="protein sequence ID" value="ENN76676.1"/>
    <property type="molecule type" value="Genomic_DNA"/>
</dbReference>
<evidence type="ECO:0000256" key="1">
    <source>
        <dbReference type="SAM" id="Phobius"/>
    </source>
</evidence>
<reference evidence="2 4" key="1">
    <citation type="journal article" date="2013" name="Genome Biol.">
        <title>Draft genome of the mountain pine beetle, Dendroctonus ponderosae Hopkins, a major forest pest.</title>
        <authorList>
            <person name="Keeling C.I."/>
            <person name="Yuen M.M."/>
            <person name="Liao N.Y."/>
            <person name="Docking T.R."/>
            <person name="Chan S.K."/>
            <person name="Taylor G.A."/>
            <person name="Palmquist D.L."/>
            <person name="Jackman S.D."/>
            <person name="Nguyen A."/>
            <person name="Li M."/>
            <person name="Henderson H."/>
            <person name="Janes J.K."/>
            <person name="Zhao Y."/>
            <person name="Pandoh P."/>
            <person name="Moore R."/>
            <person name="Sperling F.A."/>
            <person name="Huber D.P."/>
            <person name="Birol I."/>
            <person name="Jones S.J."/>
            <person name="Bohlmann J."/>
        </authorList>
    </citation>
    <scope>NUCLEOTIDE SEQUENCE</scope>
</reference>
<dbReference type="Proteomes" id="UP000030742">
    <property type="component" value="Unassembled WGS sequence"/>
</dbReference>
<evidence type="ECO:0000313" key="4">
    <source>
        <dbReference type="Proteomes" id="UP000030742"/>
    </source>
</evidence>
<keyword evidence="1" id="KW-0812">Transmembrane</keyword>
<organism evidence="2">
    <name type="scientific">Dendroctonus ponderosae</name>
    <name type="common">Mountain pine beetle</name>
    <dbReference type="NCBI Taxonomy" id="77166"/>
    <lineage>
        <taxon>Eukaryota</taxon>
        <taxon>Metazoa</taxon>
        <taxon>Ecdysozoa</taxon>
        <taxon>Arthropoda</taxon>
        <taxon>Hexapoda</taxon>
        <taxon>Insecta</taxon>
        <taxon>Pterygota</taxon>
        <taxon>Neoptera</taxon>
        <taxon>Endopterygota</taxon>
        <taxon>Coleoptera</taxon>
        <taxon>Polyphaga</taxon>
        <taxon>Cucujiformia</taxon>
        <taxon>Curculionidae</taxon>
        <taxon>Scolytinae</taxon>
        <taxon>Dendroctonus</taxon>
    </lineage>
</organism>
<feature type="non-terminal residue" evidence="2">
    <location>
        <position position="1"/>
    </location>
</feature>
<evidence type="ECO:0000313" key="2">
    <source>
        <dbReference type="EMBL" id="ENN76676.1"/>
    </source>
</evidence>
<protein>
    <submittedName>
        <fullName evidence="2">Uncharacterized protein</fullName>
    </submittedName>
</protein>
<keyword evidence="1" id="KW-0472">Membrane</keyword>
<dbReference type="EMBL" id="KB632165">
    <property type="protein sequence ID" value="ERL89294.1"/>
    <property type="molecule type" value="Genomic_DNA"/>
</dbReference>
<gene>
    <name evidence="3" type="ORF">D910_06667</name>
    <name evidence="2" type="ORF">YQE_06742</name>
</gene>
<name>N6U7Q3_DENPD</name>
<evidence type="ECO:0000313" key="3">
    <source>
        <dbReference type="EMBL" id="ERL89294.1"/>
    </source>
</evidence>